<dbReference type="NCBIfam" id="TIGR01031">
    <property type="entry name" value="rpmF_bact"/>
    <property type="match status" value="1"/>
</dbReference>
<feature type="region of interest" description="Disordered" evidence="6">
    <location>
        <begin position="1"/>
        <end position="21"/>
    </location>
</feature>
<evidence type="ECO:0000256" key="5">
    <source>
        <dbReference type="HAMAP-Rule" id="MF_00340"/>
    </source>
</evidence>
<dbReference type="Proteomes" id="UP000027059">
    <property type="component" value="Chromosome"/>
</dbReference>
<evidence type="ECO:0000313" key="8">
    <source>
        <dbReference type="Proteomes" id="UP000027059"/>
    </source>
</evidence>
<organism evidence="7 8">
    <name type="scientific">Leptospirillum ferriphilum YSK</name>
    <dbReference type="NCBI Taxonomy" id="1441628"/>
    <lineage>
        <taxon>Bacteria</taxon>
        <taxon>Pseudomonadati</taxon>
        <taxon>Nitrospirota</taxon>
        <taxon>Nitrospiria</taxon>
        <taxon>Nitrospirales</taxon>
        <taxon>Nitrospiraceae</taxon>
        <taxon>Leptospirillum</taxon>
    </lineage>
</organism>
<dbReference type="InterPro" id="IPR044957">
    <property type="entry name" value="Ribosomal_bL32_bact"/>
</dbReference>
<evidence type="ECO:0000256" key="4">
    <source>
        <dbReference type="ARBA" id="ARBA00035178"/>
    </source>
</evidence>
<dbReference type="AlphaFoldDB" id="A0A059XVB7"/>
<keyword evidence="8" id="KW-1185">Reference proteome</keyword>
<gene>
    <name evidence="5" type="primary">rpmF</name>
    <name evidence="7" type="ORF">Y981_10945</name>
</gene>
<name>A0A059XVB7_9BACT</name>
<dbReference type="EMBL" id="CP007243">
    <property type="protein sequence ID" value="AIA31070.1"/>
    <property type="molecule type" value="Genomic_DNA"/>
</dbReference>
<dbReference type="InterPro" id="IPR011332">
    <property type="entry name" value="Ribosomal_zn-bd"/>
</dbReference>
<dbReference type="Pfam" id="PF01783">
    <property type="entry name" value="Ribosomal_L32p"/>
    <property type="match status" value="1"/>
</dbReference>
<dbReference type="HAMAP" id="MF_00340">
    <property type="entry name" value="Ribosomal_bL32"/>
    <property type="match status" value="1"/>
</dbReference>
<dbReference type="InterPro" id="IPR002677">
    <property type="entry name" value="Ribosomal_bL32"/>
</dbReference>
<evidence type="ECO:0000313" key="7">
    <source>
        <dbReference type="EMBL" id="AIA31070.1"/>
    </source>
</evidence>
<proteinExistence type="inferred from homology"/>
<protein>
    <recommendedName>
        <fullName evidence="4 5">Large ribosomal subunit protein bL32</fullName>
    </recommendedName>
</protein>
<evidence type="ECO:0000256" key="2">
    <source>
        <dbReference type="ARBA" id="ARBA00022980"/>
    </source>
</evidence>
<dbReference type="RefSeq" id="WP_014961834.1">
    <property type="nucleotide sequence ID" value="NZ_CP007243.1"/>
</dbReference>
<reference evidence="7 8" key="2">
    <citation type="journal article" date="2015" name="Biomed. Res. Int.">
        <title>Effects of Arsenite Resistance on the Growth and Functional Gene Expression of Leptospirillum ferriphilum and Acidithiobacillus thiooxidans in Pure Culture and Coculture.</title>
        <authorList>
            <person name="Jiang H."/>
            <person name="Liang Y."/>
            <person name="Yin H."/>
            <person name="Xiao Y."/>
            <person name="Guo X."/>
            <person name="Xu Y."/>
            <person name="Hu Q."/>
            <person name="Liu H."/>
            <person name="Liu X."/>
        </authorList>
    </citation>
    <scope>NUCLEOTIDE SEQUENCE [LARGE SCALE GENOMIC DNA]</scope>
    <source>
        <strain evidence="7 8">YSK</strain>
    </source>
</reference>
<dbReference type="GO" id="GO:0003735">
    <property type="term" value="F:structural constituent of ribosome"/>
    <property type="evidence" value="ECO:0007669"/>
    <property type="project" value="InterPro"/>
</dbReference>
<accession>A0A059XVB7</accession>
<dbReference type="OrthoDB" id="9812874at2"/>
<dbReference type="GO" id="GO:0006412">
    <property type="term" value="P:translation"/>
    <property type="evidence" value="ECO:0007669"/>
    <property type="project" value="UniProtKB-UniRule"/>
</dbReference>
<evidence type="ECO:0000256" key="6">
    <source>
        <dbReference type="SAM" id="MobiDB-lite"/>
    </source>
</evidence>
<comment type="similarity">
    <text evidence="1 5">Belongs to the bacterial ribosomal protein bL32 family.</text>
</comment>
<evidence type="ECO:0000256" key="3">
    <source>
        <dbReference type="ARBA" id="ARBA00023274"/>
    </source>
</evidence>
<dbReference type="KEGG" id="lfp:Y981_10945"/>
<keyword evidence="2 5" id="KW-0689">Ribosomal protein</keyword>
<keyword evidence="3 5" id="KW-0687">Ribonucleoprotein</keyword>
<reference evidence="8" key="1">
    <citation type="submission" date="2014-02" db="EMBL/GenBank/DDBJ databases">
        <title>Complete genome sequence and comparative genomic analysis of the nitrogen-fixing bacterium Leptospirillum ferriphilum YSK.</title>
        <authorList>
            <person name="Guo X."/>
            <person name="Yin H."/>
            <person name="Liang Y."/>
            <person name="Hu Q."/>
            <person name="Ma L."/>
            <person name="Xiao Y."/>
            <person name="Zhang X."/>
            <person name="Qiu G."/>
            <person name="Liu X."/>
        </authorList>
    </citation>
    <scope>NUCLEOTIDE SEQUENCE [LARGE SCALE GENOMIC DNA]</scope>
    <source>
        <strain evidence="8">YSK</strain>
    </source>
</reference>
<dbReference type="HOGENOM" id="CLU_129084_1_3_0"/>
<evidence type="ECO:0000256" key="1">
    <source>
        <dbReference type="ARBA" id="ARBA00008560"/>
    </source>
</evidence>
<dbReference type="GO" id="GO:0015934">
    <property type="term" value="C:large ribosomal subunit"/>
    <property type="evidence" value="ECO:0007669"/>
    <property type="project" value="InterPro"/>
</dbReference>
<sequence>MAHPKTKISRTRRDKRRTHKKLVAGPAVTCPNCGMTKKPHYVCLSCGIYKNRSVLRIKNG</sequence>
<dbReference type="PANTHER" id="PTHR35534:SF1">
    <property type="entry name" value="LARGE RIBOSOMAL SUBUNIT PROTEIN BL32"/>
    <property type="match status" value="1"/>
</dbReference>
<dbReference type="PANTHER" id="PTHR35534">
    <property type="entry name" value="50S RIBOSOMAL PROTEIN L32"/>
    <property type="match status" value="1"/>
</dbReference>
<dbReference type="SUPFAM" id="SSF57829">
    <property type="entry name" value="Zn-binding ribosomal proteins"/>
    <property type="match status" value="1"/>
</dbReference>